<evidence type="ECO:0000256" key="3">
    <source>
        <dbReference type="ARBA" id="ARBA00022723"/>
    </source>
</evidence>
<name>A0A4T0FVG1_WALIC</name>
<dbReference type="GO" id="GO:0036222">
    <property type="term" value="F:XTP diphosphatase activity"/>
    <property type="evidence" value="ECO:0007669"/>
    <property type="project" value="UniProtKB-UniRule"/>
</dbReference>
<dbReference type="InterPro" id="IPR002637">
    <property type="entry name" value="RdgB/HAM1"/>
</dbReference>
<feature type="binding site" evidence="12">
    <location>
        <position position="165"/>
    </location>
    <ligand>
        <name>ITP</name>
        <dbReference type="ChEBI" id="CHEBI:61402"/>
    </ligand>
</feature>
<reference evidence="13 14" key="1">
    <citation type="submission" date="2019-03" db="EMBL/GenBank/DDBJ databases">
        <title>Sequencing 23 genomes of Wallemia ichthyophaga.</title>
        <authorList>
            <person name="Gostincar C."/>
        </authorList>
    </citation>
    <scope>NUCLEOTIDE SEQUENCE [LARGE SCALE GENOMIC DNA]</scope>
    <source>
        <strain evidence="13 14">EXF-6200</strain>
    </source>
</reference>
<dbReference type="GO" id="GO:0000166">
    <property type="term" value="F:nucleotide binding"/>
    <property type="evidence" value="ECO:0007669"/>
    <property type="project" value="UniProtKB-KW"/>
</dbReference>
<dbReference type="SUPFAM" id="SSF52972">
    <property type="entry name" value="ITPase-like"/>
    <property type="match status" value="1"/>
</dbReference>
<keyword evidence="12" id="KW-0539">Nucleus</keyword>
<dbReference type="HAMAP" id="MF_03148">
    <property type="entry name" value="HAM1_NTPase"/>
    <property type="match status" value="1"/>
</dbReference>
<comment type="caution">
    <text evidence="13">The sequence shown here is derived from an EMBL/GenBank/DDBJ whole genome shotgun (WGS) entry which is preliminary data.</text>
</comment>
<feature type="binding site" evidence="12">
    <location>
        <begin position="141"/>
        <end position="144"/>
    </location>
    <ligand>
        <name>ITP</name>
        <dbReference type="ChEBI" id="CHEBI:61402"/>
    </ligand>
</feature>
<evidence type="ECO:0000256" key="5">
    <source>
        <dbReference type="ARBA" id="ARBA00022801"/>
    </source>
</evidence>
<keyword evidence="4 12" id="KW-0547">Nucleotide-binding</keyword>
<evidence type="ECO:0000256" key="6">
    <source>
        <dbReference type="ARBA" id="ARBA00022842"/>
    </source>
</evidence>
<evidence type="ECO:0000313" key="13">
    <source>
        <dbReference type="EMBL" id="TIB36787.1"/>
    </source>
</evidence>
<keyword evidence="5 12" id="KW-0378">Hydrolase</keyword>
<accession>A0A4T0FVG1</accession>
<dbReference type="Gene3D" id="3.40.50.850">
    <property type="entry name" value="Isochorismatase-like"/>
    <property type="match status" value="1"/>
</dbReference>
<dbReference type="EMBL" id="SPOI01000120">
    <property type="protein sequence ID" value="TIB36787.1"/>
    <property type="molecule type" value="Genomic_DNA"/>
</dbReference>
<dbReference type="InterPro" id="IPR029001">
    <property type="entry name" value="ITPase-like_fam"/>
</dbReference>
<comment type="subcellular location">
    <subcellularLocation>
        <location evidence="12">Cytoplasm</location>
    </subcellularLocation>
    <subcellularLocation>
        <location evidence="12">Nucleus</location>
    </subcellularLocation>
</comment>
<dbReference type="InterPro" id="IPR036380">
    <property type="entry name" value="Isochorismatase-like_sf"/>
</dbReference>
<dbReference type="GO" id="GO:0046872">
    <property type="term" value="F:metal ion binding"/>
    <property type="evidence" value="ECO:0007669"/>
    <property type="project" value="UniProtKB-KW"/>
</dbReference>
<keyword evidence="7 12" id="KW-0546">Nucleotide metabolism</keyword>
<dbReference type="PANTHER" id="PTHR11067">
    <property type="entry name" value="INOSINE TRIPHOSPHATE PYROPHOSPHATASE/HAM1 PROTEIN"/>
    <property type="match status" value="1"/>
</dbReference>
<feature type="binding site" evidence="12">
    <location>
        <position position="36"/>
    </location>
    <ligand>
        <name>Mg(2+)</name>
        <dbReference type="ChEBI" id="CHEBI:18420"/>
    </ligand>
</feature>
<evidence type="ECO:0000313" key="14">
    <source>
        <dbReference type="Proteomes" id="UP000310689"/>
    </source>
</evidence>
<feature type="binding site" evidence="12">
    <location>
        <begin position="8"/>
        <end position="13"/>
    </location>
    <ligand>
        <name>ITP</name>
        <dbReference type="ChEBI" id="CHEBI:61402"/>
    </ligand>
</feature>
<dbReference type="InterPro" id="IPR027502">
    <property type="entry name" value="ITPase"/>
</dbReference>
<dbReference type="FunFam" id="3.90.950.10:FF:000003">
    <property type="entry name" value="Inosine triphosphate pyrophosphatase"/>
    <property type="match status" value="1"/>
</dbReference>
<dbReference type="EC" id="3.6.1.66" evidence="12"/>
<dbReference type="GO" id="GO:0035870">
    <property type="term" value="F:dITP diphosphatase activity"/>
    <property type="evidence" value="ECO:0007669"/>
    <property type="project" value="UniProtKB-UniRule"/>
</dbReference>
<evidence type="ECO:0000256" key="9">
    <source>
        <dbReference type="ARBA" id="ARBA00093218"/>
    </source>
</evidence>
<comment type="function">
    <text evidence="8">Pyrophosphatase that hydrolyzes the non-canonical purine nucleotides inosine triphosphate (ITP), deoxyinosine triphosphate (dITP) as well as 2'-deoxy-N-6-hydroxylaminopurine triphosphate (dHAPTP) and xanthosine 5'-triphosphate (XTP) to their respective monophosphate derivatives. The enzyme does not distinguish between the deoxy- and ribose forms. Probably excludes non-canonical purines from RNA and DNA precursor pools, thus preventing their incorporation into RNA and DNA and avoiding chromosomal lesions.</text>
</comment>
<evidence type="ECO:0000256" key="4">
    <source>
        <dbReference type="ARBA" id="ARBA00022741"/>
    </source>
</evidence>
<dbReference type="GO" id="GO:0009204">
    <property type="term" value="P:deoxyribonucleoside triphosphate catabolic process"/>
    <property type="evidence" value="ECO:0007669"/>
    <property type="project" value="UniProtKB-UniRule"/>
</dbReference>
<comment type="catalytic activity">
    <reaction evidence="10">
        <text>dITP + H2O = dIMP + diphosphate + H(+)</text>
        <dbReference type="Rhea" id="RHEA:28342"/>
        <dbReference type="ChEBI" id="CHEBI:15377"/>
        <dbReference type="ChEBI" id="CHEBI:15378"/>
        <dbReference type="ChEBI" id="CHEBI:33019"/>
        <dbReference type="ChEBI" id="CHEBI:61194"/>
        <dbReference type="ChEBI" id="CHEBI:61382"/>
        <dbReference type="EC" id="3.6.1.66"/>
    </reaction>
    <physiologicalReaction direction="left-to-right" evidence="10">
        <dbReference type="Rhea" id="RHEA:28343"/>
    </physiologicalReaction>
</comment>
<dbReference type="PANTHER" id="PTHR11067:SF9">
    <property type="entry name" value="INOSINE TRIPHOSPHATE PYROPHOSPHATASE"/>
    <property type="match status" value="1"/>
</dbReference>
<evidence type="ECO:0000256" key="1">
    <source>
        <dbReference type="ARBA" id="ARBA00008023"/>
    </source>
</evidence>
<dbReference type="GO" id="GO:0009117">
    <property type="term" value="P:nucleotide metabolic process"/>
    <property type="evidence" value="ECO:0007669"/>
    <property type="project" value="UniProtKB-KW"/>
</dbReference>
<proteinExistence type="inferred from homology"/>
<dbReference type="CDD" id="cd00515">
    <property type="entry name" value="HAM1"/>
    <property type="match status" value="1"/>
</dbReference>
<feature type="binding site" evidence="12">
    <location>
        <begin position="65"/>
        <end position="66"/>
    </location>
    <ligand>
        <name>ITP</name>
        <dbReference type="ChEBI" id="CHEBI:61402"/>
    </ligand>
</feature>
<dbReference type="GO" id="GO:0005634">
    <property type="term" value="C:nucleus"/>
    <property type="evidence" value="ECO:0007669"/>
    <property type="project" value="UniProtKB-SubCell"/>
</dbReference>
<sequence length="369" mass="40442">MKEISFITSNKNKLLEVSQILCNSVPLINKDLDLPEYQGASVEEIATQKCITARNHVQGPVLIEDTALCFDGLNNLPGPYIKWFLGSLGLNGLNTLLHGFNNNKAHAVCTFAYSPDSNTDPVIFQGKTYGNIVQPRGDTAFGWDPIFQPDEGGGKTYAEMTKEDKNKINLQYDFIDGSLAVEKANEIIPTIQKLIKRGDWRAVIDCHPPKHISFASTHNKQPFSTIALNGTQQDLWPDHCIVGSRGCLLHSAIQDTLSSSQLNIHYVDKGCEVDRDAYSAFQASSHDVKGLVEASTTESIYVCGLAGDYCVKATAISAAQLTQYPVTVIEDATASVDKHSGWKRELEMGGVKILTSNQISKEMAKESTK</sequence>
<feature type="binding site" evidence="12">
    <location>
        <position position="49"/>
    </location>
    <ligand>
        <name>ITP</name>
        <dbReference type="ChEBI" id="CHEBI:61402"/>
    </ligand>
</feature>
<comment type="catalytic activity">
    <reaction evidence="12">
        <text>XTP + H2O = XMP + diphosphate + H(+)</text>
        <dbReference type="Rhea" id="RHEA:28610"/>
        <dbReference type="ChEBI" id="CHEBI:15377"/>
        <dbReference type="ChEBI" id="CHEBI:15378"/>
        <dbReference type="ChEBI" id="CHEBI:33019"/>
        <dbReference type="ChEBI" id="CHEBI:57464"/>
        <dbReference type="ChEBI" id="CHEBI:61314"/>
        <dbReference type="EC" id="3.6.1.66"/>
    </reaction>
</comment>
<evidence type="ECO:0000256" key="8">
    <source>
        <dbReference type="ARBA" id="ARBA00054940"/>
    </source>
</evidence>
<comment type="catalytic activity">
    <reaction evidence="11">
        <text>N(6)-hydroxy-dATP + H2O = N(6)-hydroxy-dAMP + diphosphate + H(+)</text>
        <dbReference type="Rhea" id="RHEA:83971"/>
        <dbReference type="ChEBI" id="CHEBI:15377"/>
        <dbReference type="ChEBI" id="CHEBI:15378"/>
        <dbReference type="ChEBI" id="CHEBI:33019"/>
        <dbReference type="ChEBI" id="CHEBI:233529"/>
        <dbReference type="ChEBI" id="CHEBI:233530"/>
    </reaction>
    <physiologicalReaction direction="left-to-right" evidence="11">
        <dbReference type="Rhea" id="RHEA:83972"/>
    </physiologicalReaction>
</comment>
<dbReference type="Pfam" id="PF01725">
    <property type="entry name" value="Ham1p_like"/>
    <property type="match status" value="1"/>
</dbReference>
<keyword evidence="6 12" id="KW-0460">Magnesium</keyword>
<organism evidence="13 14">
    <name type="scientific">Wallemia ichthyophaga</name>
    <dbReference type="NCBI Taxonomy" id="245174"/>
    <lineage>
        <taxon>Eukaryota</taxon>
        <taxon>Fungi</taxon>
        <taxon>Dikarya</taxon>
        <taxon>Basidiomycota</taxon>
        <taxon>Wallemiomycotina</taxon>
        <taxon>Wallemiomycetes</taxon>
        <taxon>Wallemiales</taxon>
        <taxon>Wallemiaceae</taxon>
        <taxon>Wallemia</taxon>
    </lineage>
</organism>
<dbReference type="AlphaFoldDB" id="A0A4T0FVG1"/>
<feature type="binding site" evidence="12">
    <location>
        <position position="65"/>
    </location>
    <ligand>
        <name>Mg(2+)</name>
        <dbReference type="ChEBI" id="CHEBI:18420"/>
    </ligand>
</feature>
<comment type="catalytic activity">
    <reaction evidence="9">
        <text>ITP + H2O = IMP + diphosphate + H(+)</text>
        <dbReference type="Rhea" id="RHEA:29399"/>
        <dbReference type="ChEBI" id="CHEBI:15377"/>
        <dbReference type="ChEBI" id="CHEBI:15378"/>
        <dbReference type="ChEBI" id="CHEBI:33019"/>
        <dbReference type="ChEBI" id="CHEBI:58053"/>
        <dbReference type="ChEBI" id="CHEBI:61402"/>
        <dbReference type="EC" id="3.6.1.66"/>
    </reaction>
    <physiologicalReaction direction="left-to-right" evidence="9">
        <dbReference type="Rhea" id="RHEA:29400"/>
    </physiologicalReaction>
</comment>
<comment type="cofactor">
    <cofactor evidence="12">
        <name>Mg(2+)</name>
        <dbReference type="ChEBI" id="CHEBI:18420"/>
    </cofactor>
    <cofactor evidence="12">
        <name>Mn(2+)</name>
        <dbReference type="ChEBI" id="CHEBI:29035"/>
    </cofactor>
    <text evidence="12">Binds 1 divalent metal cation per subunit; can use either Mg(2+) or Mn(2+).</text>
</comment>
<evidence type="ECO:0000256" key="12">
    <source>
        <dbReference type="HAMAP-Rule" id="MF_03148"/>
    </source>
</evidence>
<dbReference type="GO" id="GO:0036220">
    <property type="term" value="F:ITP diphosphatase activity"/>
    <property type="evidence" value="ECO:0007669"/>
    <property type="project" value="UniProtKB-UniRule"/>
</dbReference>
<comment type="subunit">
    <text evidence="12">Homodimer.</text>
</comment>
<comment type="similarity">
    <text evidence="1 12">Belongs to the HAM1 NTPase family.</text>
</comment>
<evidence type="ECO:0000256" key="11">
    <source>
        <dbReference type="ARBA" id="ARBA00093271"/>
    </source>
</evidence>
<comment type="caution">
    <text evidence="12">Lacks conserved residue(s) required for the propagation of feature annotation.</text>
</comment>
<evidence type="ECO:0000256" key="7">
    <source>
        <dbReference type="ARBA" id="ARBA00023080"/>
    </source>
</evidence>
<dbReference type="Gene3D" id="3.90.950.10">
    <property type="match status" value="1"/>
</dbReference>
<comment type="function">
    <text evidence="12">Pyrophosphatase that hydrolyzes non-canonical purine nucleotides such as inosine triphosphate (ITP), deoxyinosine triphosphate (dITP) or xanthosine 5'-triphosphate (XTP) to their respective monophosphate derivatives. The enzyme does not distinguish between the deoxy- and ribose forms. Probably excludes non-canonical purines from RNA and DNA precursor pools, thus preventing their incorporation into RNA and DNA and avoiding chromosomal lesions.</text>
</comment>
<protein>
    <recommendedName>
        <fullName evidence="12">Inosine triphosphate pyrophosphatase</fullName>
        <shortName evidence="12">ITPase</shortName>
        <shortName evidence="12">Inosine triphosphatase</shortName>
        <ecNumber evidence="12">3.6.1.66</ecNumber>
    </recommendedName>
    <alternativeName>
        <fullName evidence="12">Non-canonical purine NTP pyrophosphatase</fullName>
    </alternativeName>
    <alternativeName>
        <fullName evidence="12">Non-standard purine NTP pyrophosphatase</fullName>
    </alternativeName>
    <alternativeName>
        <fullName evidence="12">Nucleoside-triphosphate diphosphatase</fullName>
    </alternativeName>
    <alternativeName>
        <fullName evidence="12">Nucleoside-triphosphate pyrophosphatase</fullName>
        <shortName evidence="12">NTPase</shortName>
    </alternativeName>
    <alternativeName>
        <fullName evidence="12">XTP/dITP diphosphatase</fullName>
    </alternativeName>
</protein>
<keyword evidence="3 12" id="KW-0479">Metal-binding</keyword>
<evidence type="ECO:0000256" key="2">
    <source>
        <dbReference type="ARBA" id="ARBA00022490"/>
    </source>
</evidence>
<evidence type="ECO:0000256" key="10">
    <source>
        <dbReference type="ARBA" id="ARBA00093255"/>
    </source>
</evidence>
<keyword evidence="12" id="KW-0464">Manganese</keyword>
<gene>
    <name evidence="13" type="ORF">E3P86_02405</name>
</gene>
<dbReference type="GO" id="GO:0005737">
    <property type="term" value="C:cytoplasm"/>
    <property type="evidence" value="ECO:0007669"/>
    <property type="project" value="UniProtKB-SubCell"/>
</dbReference>
<keyword evidence="2 12" id="KW-0963">Cytoplasm</keyword>
<dbReference type="Proteomes" id="UP000310689">
    <property type="component" value="Unassembled WGS sequence"/>
</dbReference>
<dbReference type="SUPFAM" id="SSF52499">
    <property type="entry name" value="Isochorismatase-like hydrolases"/>
    <property type="match status" value="1"/>
</dbReference>